<dbReference type="PANTHER" id="PTHR42941:SF1">
    <property type="entry name" value="SLL1037 PROTEIN"/>
    <property type="match status" value="1"/>
</dbReference>
<keyword evidence="3" id="KW-1185">Reference proteome</keyword>
<name>A0A136WJ87_9FIRM</name>
<dbReference type="Pfam" id="PF16868">
    <property type="entry name" value="NMT1_3"/>
    <property type="match status" value="1"/>
</dbReference>
<evidence type="ECO:0000313" key="3">
    <source>
        <dbReference type="Proteomes" id="UP000070539"/>
    </source>
</evidence>
<gene>
    <name evidence="2" type="ORF">CLNEO_06100</name>
</gene>
<evidence type="ECO:0000256" key="1">
    <source>
        <dbReference type="SAM" id="SignalP"/>
    </source>
</evidence>
<dbReference type="Gene3D" id="3.40.190.10">
    <property type="entry name" value="Periplasmic binding protein-like II"/>
    <property type="match status" value="2"/>
</dbReference>
<dbReference type="AlphaFoldDB" id="A0A136WJ87"/>
<dbReference type="CDD" id="cd13567">
    <property type="entry name" value="PBP2_TtGluBP"/>
    <property type="match status" value="1"/>
</dbReference>
<evidence type="ECO:0000313" key="2">
    <source>
        <dbReference type="EMBL" id="KXL54503.1"/>
    </source>
</evidence>
<keyword evidence="1" id="KW-0732">Signal</keyword>
<reference evidence="2 3" key="1">
    <citation type="submission" date="2016-01" db="EMBL/GenBank/DDBJ databases">
        <title>Genome sequence of Clostridium neopropionicum X4, DSM-3847.</title>
        <authorList>
            <person name="Poehlein A."/>
            <person name="Beck M.H."/>
            <person name="Bengelsdorf F.R."/>
            <person name="Daniel R."/>
            <person name="Duerre P."/>
        </authorList>
    </citation>
    <scope>NUCLEOTIDE SEQUENCE [LARGE SCALE GENOMIC DNA]</scope>
    <source>
        <strain evidence="2 3">DSM-3847</strain>
    </source>
</reference>
<feature type="chain" id="PRO_5007479475" evidence="1">
    <location>
        <begin position="26"/>
        <end position="334"/>
    </location>
</feature>
<dbReference type="OrthoDB" id="9776669at2"/>
<dbReference type="NCBIfam" id="TIGR02122">
    <property type="entry name" value="TRAP_TAXI"/>
    <property type="match status" value="1"/>
</dbReference>
<protein>
    <submittedName>
        <fullName evidence="2">NMT1/THI5 like protein</fullName>
    </submittedName>
</protein>
<feature type="signal peptide" evidence="1">
    <location>
        <begin position="1"/>
        <end position="25"/>
    </location>
</feature>
<organism evidence="2 3">
    <name type="scientific">Anaerotignum neopropionicum</name>
    <dbReference type="NCBI Taxonomy" id="36847"/>
    <lineage>
        <taxon>Bacteria</taxon>
        <taxon>Bacillati</taxon>
        <taxon>Bacillota</taxon>
        <taxon>Clostridia</taxon>
        <taxon>Lachnospirales</taxon>
        <taxon>Anaerotignaceae</taxon>
        <taxon>Anaerotignum</taxon>
    </lineage>
</organism>
<dbReference type="PATRIC" id="fig|36847.3.peg.752"/>
<dbReference type="PROSITE" id="PS51257">
    <property type="entry name" value="PROKAR_LIPOPROTEIN"/>
    <property type="match status" value="1"/>
</dbReference>
<dbReference type="Proteomes" id="UP000070539">
    <property type="component" value="Unassembled WGS sequence"/>
</dbReference>
<dbReference type="EMBL" id="LRVM01000001">
    <property type="protein sequence ID" value="KXL54503.1"/>
    <property type="molecule type" value="Genomic_DNA"/>
</dbReference>
<dbReference type="InterPro" id="IPR011852">
    <property type="entry name" value="TRAP_TAXI"/>
</dbReference>
<comment type="caution">
    <text evidence="2">The sequence shown here is derived from an EMBL/GenBank/DDBJ whole genome shotgun (WGS) entry which is preliminary data.</text>
</comment>
<proteinExistence type="predicted"/>
<sequence>MKKSLVTLTALAVTAMMAFTGCGGAANNDAPKGDEEKAPAGKQVLTLGTGGTTGTYYAVGGTMATVLNNEMENVSLKVVSSGASKANILDIDDGVSDIAIVQNDVMYYAFNGTDLFVQNGKFDTFSAIAGVYDETCQIIAAPGITSIADLKGKTVNVGDGGSGVEFNATQILAAYGIDINSDINKVNGSFGDAADSIKDGKIDAAFITAGAPTTAVVDLAISKDINLLMIDDEHAEALMAEYPFYTKTIIPGGTYACVADDVQTLSVRATLIASNNLSEDAIYEFTKALFENKDALANSNAKFTELDSEAAVQGISVPFHPGAEKYFKEIGVLS</sequence>
<dbReference type="SUPFAM" id="SSF53850">
    <property type="entry name" value="Periplasmic binding protein-like II"/>
    <property type="match status" value="1"/>
</dbReference>
<accession>A0A136WJ87</accession>
<dbReference type="PANTHER" id="PTHR42941">
    <property type="entry name" value="SLL1037 PROTEIN"/>
    <property type="match status" value="1"/>
</dbReference>
<dbReference type="STRING" id="36847.CLNEO_06100"/>
<dbReference type="RefSeq" id="WP_066084222.1">
    <property type="nucleotide sequence ID" value="NZ_LRVM01000001.1"/>
</dbReference>